<feature type="signal peptide" evidence="8">
    <location>
        <begin position="1"/>
        <end position="18"/>
    </location>
</feature>
<dbReference type="InterPro" id="IPR028351">
    <property type="entry name" value="CyaE"/>
</dbReference>
<keyword evidence="6 7" id="KW-0998">Cell outer membrane</keyword>
<dbReference type="GO" id="GO:0015562">
    <property type="term" value="F:efflux transmembrane transporter activity"/>
    <property type="evidence" value="ECO:0007669"/>
    <property type="project" value="InterPro"/>
</dbReference>
<dbReference type="GO" id="GO:0031640">
    <property type="term" value="P:killing of cells of another organism"/>
    <property type="evidence" value="ECO:0007669"/>
    <property type="project" value="UniProtKB-KW"/>
</dbReference>
<comment type="similarity">
    <text evidence="1 7">Belongs to the outer membrane factor (OMF) (TC 1.B.17) family.</text>
</comment>
<evidence type="ECO:0000256" key="3">
    <source>
        <dbReference type="ARBA" id="ARBA00022452"/>
    </source>
</evidence>
<evidence type="ECO:0000256" key="6">
    <source>
        <dbReference type="ARBA" id="ARBA00023237"/>
    </source>
</evidence>
<evidence type="ECO:0000256" key="2">
    <source>
        <dbReference type="ARBA" id="ARBA00022448"/>
    </source>
</evidence>
<evidence type="ECO:0000313" key="9">
    <source>
        <dbReference type="EMBL" id="QJP98779.1"/>
    </source>
</evidence>
<feature type="chain" id="PRO_5026655853" description="Protein CyaE" evidence="8">
    <location>
        <begin position="19"/>
        <end position="463"/>
    </location>
</feature>
<dbReference type="GO" id="GO:1990281">
    <property type="term" value="C:efflux pump complex"/>
    <property type="evidence" value="ECO:0007669"/>
    <property type="project" value="TreeGrafter"/>
</dbReference>
<sequence>MIRVIPILLFFSCSFAFAQSGSPSEKEDKKIPVNPGTYQSKESALKVNLLDALTLALSNSPDTKRSLAIVRQRAALVRLGYTKYFPTLTAEIDQNKIGKTVDYDTAPYANYSLRTRSSNVVLSLNWILYDSGLRNADIEYAEHMLVSAEDDKASASRDIIVATIEAFYKLQYSTDLVESLRASEIIARASSNSIQRLFKAGTVPVTDKLLAETTADQAAIRRAQAESDKRLALIEFNGLIGMPRETVIEVDDRSQAFMGSAFTEDTRQLVDRMLQEHPLIRSGREKVRAAEAKIATARTENSTTISFTGSSYRSRTPPAESVTAQSVGGWSVGLALKIPLFDGFSSSKKVEAAVAEKVASQADLDKSLRDLESQIYKNRELLDKETEHIQLLNSQLEKVQLTCRAVTARYASGVGTVVELLKGQTDLADTEQQRIKAISDWHLAQLRLAALLGMLDSPLLHQD</sequence>
<accession>A0A6M3ZLD7</accession>
<keyword evidence="3" id="KW-1134">Transmembrane beta strand</keyword>
<evidence type="ECO:0000256" key="4">
    <source>
        <dbReference type="ARBA" id="ARBA00022692"/>
    </source>
</evidence>
<dbReference type="PANTHER" id="PTHR30026">
    <property type="entry name" value="OUTER MEMBRANE PROTEIN TOLC"/>
    <property type="match status" value="1"/>
</dbReference>
<evidence type="ECO:0000256" key="8">
    <source>
        <dbReference type="SAM" id="SignalP"/>
    </source>
</evidence>
<dbReference type="PIRSF" id="PIRSF001892">
    <property type="entry name" value="CyaE"/>
    <property type="match status" value="1"/>
</dbReference>
<evidence type="ECO:0000256" key="5">
    <source>
        <dbReference type="ARBA" id="ARBA00023136"/>
    </source>
</evidence>
<keyword evidence="2 7" id="KW-0813">Transport</keyword>
<organism evidence="9 10">
    <name type="scientific">Herbaspirillum rubrisubalbicans Os34</name>
    <dbReference type="NCBI Taxonomy" id="1235827"/>
    <lineage>
        <taxon>Bacteria</taxon>
        <taxon>Pseudomonadati</taxon>
        <taxon>Pseudomonadota</taxon>
        <taxon>Betaproteobacteria</taxon>
        <taxon>Burkholderiales</taxon>
        <taxon>Oxalobacteraceae</taxon>
        <taxon>Herbaspirillum</taxon>
    </lineage>
</organism>
<dbReference type="AlphaFoldDB" id="A0A6M3ZLD7"/>
<dbReference type="InterPro" id="IPR051906">
    <property type="entry name" value="TolC-like"/>
</dbReference>
<keyword evidence="7" id="KW-0204">Cytolysis</keyword>
<dbReference type="GO" id="GO:0015288">
    <property type="term" value="F:porin activity"/>
    <property type="evidence" value="ECO:0007669"/>
    <property type="project" value="TreeGrafter"/>
</dbReference>
<evidence type="ECO:0000256" key="1">
    <source>
        <dbReference type="ARBA" id="ARBA00007613"/>
    </source>
</evidence>
<keyword evidence="8" id="KW-0732">Signal</keyword>
<dbReference type="InterPro" id="IPR003423">
    <property type="entry name" value="OMP_efflux"/>
</dbReference>
<dbReference type="EMBL" id="CP008956">
    <property type="protein sequence ID" value="QJP98779.1"/>
    <property type="molecule type" value="Genomic_DNA"/>
</dbReference>
<name>A0A6M3ZLD7_9BURK</name>
<evidence type="ECO:0000256" key="7">
    <source>
        <dbReference type="PIRNR" id="PIRNR001892"/>
    </source>
</evidence>
<keyword evidence="5 7" id="KW-0472">Membrane</keyword>
<dbReference type="GO" id="GO:0009279">
    <property type="term" value="C:cell outer membrane"/>
    <property type="evidence" value="ECO:0007669"/>
    <property type="project" value="UniProtKB-SubCell"/>
</dbReference>
<proteinExistence type="inferred from homology"/>
<comment type="function">
    <text evidence="7">CyaE is necessary for transport of calmodulin-sensitive adenylate cyclase-hemolysin (cyclolysin).</text>
</comment>
<keyword evidence="7" id="KW-0354">Hemolysis</keyword>
<comment type="subcellular location">
    <subcellularLocation>
        <location evidence="7">Cell outer membrane</location>
        <topology evidence="7">Peripheral membrane protein</topology>
    </subcellularLocation>
</comment>
<reference evidence="9 10" key="1">
    <citation type="journal article" date="2012" name="J. Bacteriol.">
        <title>Genome sequence of the pathogenic Herbaspirillum seropedicae strain Os34, isolated from rice roots.</title>
        <authorList>
            <person name="Ye W."/>
            <person name="Ye S."/>
            <person name="Liu J."/>
            <person name="Chang S."/>
            <person name="Chen M."/>
            <person name="Zhu B."/>
            <person name="Guo L."/>
            <person name="An Q."/>
        </authorList>
    </citation>
    <scope>NUCLEOTIDE SEQUENCE [LARGE SCALE GENOMIC DNA]</scope>
    <source>
        <strain evidence="9 10">Os34</strain>
    </source>
</reference>
<dbReference type="Gene3D" id="1.20.1600.10">
    <property type="entry name" value="Outer membrane efflux proteins (OEP)"/>
    <property type="match status" value="1"/>
</dbReference>
<dbReference type="Pfam" id="PF02321">
    <property type="entry name" value="OEP"/>
    <property type="match status" value="2"/>
</dbReference>
<evidence type="ECO:0000313" key="10">
    <source>
        <dbReference type="Proteomes" id="UP000501648"/>
    </source>
</evidence>
<dbReference type="Proteomes" id="UP000501648">
    <property type="component" value="Chromosome"/>
</dbReference>
<protein>
    <recommendedName>
        <fullName evidence="7">Protein CyaE</fullName>
    </recommendedName>
</protein>
<keyword evidence="4" id="KW-0812">Transmembrane</keyword>
<gene>
    <name evidence="9" type="ORF">C798_00600</name>
</gene>
<dbReference type="SUPFAM" id="SSF56954">
    <property type="entry name" value="Outer membrane efflux proteins (OEP)"/>
    <property type="match status" value="1"/>
</dbReference>
<dbReference type="PANTHER" id="PTHR30026:SF20">
    <property type="entry name" value="OUTER MEMBRANE PROTEIN TOLC"/>
    <property type="match status" value="1"/>
</dbReference>